<dbReference type="EnsemblPlants" id="OGLUM06G12480.2">
    <property type="protein sequence ID" value="OGLUM06G12480.2"/>
    <property type="gene ID" value="OGLUM06G12480"/>
</dbReference>
<dbReference type="AlphaFoldDB" id="A0A0E0A8E1"/>
<feature type="transmembrane region" description="Helical" evidence="1">
    <location>
        <begin position="88"/>
        <end position="107"/>
    </location>
</feature>
<keyword evidence="1" id="KW-0472">Membrane</keyword>
<reference evidence="2" key="2">
    <citation type="submission" date="2018-05" db="EMBL/GenBank/DDBJ databases">
        <title>OgluRS3 (Oryza glumaepatula Reference Sequence Version 3).</title>
        <authorList>
            <person name="Zhang J."/>
            <person name="Kudrna D."/>
            <person name="Lee S."/>
            <person name="Talag J."/>
            <person name="Welchert J."/>
            <person name="Wing R.A."/>
        </authorList>
    </citation>
    <scope>NUCLEOTIDE SEQUENCE [LARGE SCALE GENOMIC DNA]</scope>
</reference>
<keyword evidence="1" id="KW-0812">Transmembrane</keyword>
<reference evidence="2" key="1">
    <citation type="submission" date="2015-04" db="UniProtKB">
        <authorList>
            <consortium name="EnsemblPlants"/>
        </authorList>
    </citation>
    <scope>IDENTIFICATION</scope>
</reference>
<protein>
    <submittedName>
        <fullName evidence="2">Uncharacterized protein</fullName>
    </submittedName>
</protein>
<organism evidence="2">
    <name type="scientific">Oryza glumipatula</name>
    <dbReference type="NCBI Taxonomy" id="40148"/>
    <lineage>
        <taxon>Eukaryota</taxon>
        <taxon>Viridiplantae</taxon>
        <taxon>Streptophyta</taxon>
        <taxon>Embryophyta</taxon>
        <taxon>Tracheophyta</taxon>
        <taxon>Spermatophyta</taxon>
        <taxon>Magnoliopsida</taxon>
        <taxon>Liliopsida</taxon>
        <taxon>Poales</taxon>
        <taxon>Poaceae</taxon>
        <taxon>BOP clade</taxon>
        <taxon>Oryzoideae</taxon>
        <taxon>Oryzeae</taxon>
        <taxon>Oryzinae</taxon>
        <taxon>Oryza</taxon>
    </lineage>
</organism>
<accession>A0A0E0A8E1</accession>
<keyword evidence="1" id="KW-1133">Transmembrane helix</keyword>
<evidence type="ECO:0000313" key="2">
    <source>
        <dbReference type="EnsemblPlants" id="OGLUM06G12480.2"/>
    </source>
</evidence>
<sequence>MESPARCPASVSCQTPPGGLNPAVYVTVATIMASSKSWGSSDRKEEPQGDRKDQVESFYGSNGYWLFFFTARQVTVVLINTNHLTLNYLVFIPVLYFSMYANVYDIYAGQRWKRFLI</sequence>
<dbReference type="HOGENOM" id="CLU_2088608_0_0_1"/>
<proteinExistence type="predicted"/>
<evidence type="ECO:0000256" key="1">
    <source>
        <dbReference type="SAM" id="Phobius"/>
    </source>
</evidence>
<dbReference type="Gramene" id="OGLUM06G12480.2">
    <property type="protein sequence ID" value="OGLUM06G12480.2"/>
    <property type="gene ID" value="OGLUM06G12480"/>
</dbReference>
<keyword evidence="3" id="KW-1185">Reference proteome</keyword>
<evidence type="ECO:0000313" key="3">
    <source>
        <dbReference type="Proteomes" id="UP000026961"/>
    </source>
</evidence>
<dbReference type="Proteomes" id="UP000026961">
    <property type="component" value="Chromosome 6"/>
</dbReference>
<name>A0A0E0A8E1_9ORYZ</name>